<dbReference type="PANTHER" id="PTHR30348:SF4">
    <property type="entry name" value="DUF72 DOMAIN-CONTAINING PROTEIN"/>
    <property type="match status" value="1"/>
</dbReference>
<sequence length="255" mass="30256">MPEWYIGCSGFHYKDWKNNFYPKGLGESKWFEFYCRHFNTLELNVTFYRFPQLSMLESWYKRSPLDFSFAVKVPRVITHTKQFNDAHAELNDFYNLLQFGLKEKLGCVLFQLPPKYHYSEENLEKILNHIHPAFRNVVEFRHESWWRDDVKEKLWLHHVIFCGVSYPGLPDKVVANDAISYYRFHGVPKLYYSAYDEAFLKKVVNEIKGSDKVSKAYLFFNNTATNAALDNARFVQSFTGSKPLNMDAQNLEFDF</sequence>
<protein>
    <submittedName>
        <fullName evidence="1">DUF72 domain-containing protein</fullName>
    </submittedName>
</protein>
<evidence type="ECO:0000313" key="2">
    <source>
        <dbReference type="Proteomes" id="UP001155483"/>
    </source>
</evidence>
<dbReference type="InterPro" id="IPR036520">
    <property type="entry name" value="UPF0759_sf"/>
</dbReference>
<dbReference type="Pfam" id="PF01904">
    <property type="entry name" value="DUF72"/>
    <property type="match status" value="1"/>
</dbReference>
<accession>A0A9X2XU35</accession>
<evidence type="ECO:0000313" key="1">
    <source>
        <dbReference type="EMBL" id="MCU7547683.1"/>
    </source>
</evidence>
<dbReference type="AlphaFoldDB" id="A0A9X2XU35"/>
<reference evidence="1" key="1">
    <citation type="submission" date="2022-09" db="EMBL/GenBank/DDBJ databases">
        <authorList>
            <person name="Yuan C."/>
            <person name="Ke Z."/>
        </authorList>
    </citation>
    <scope>NUCLEOTIDE SEQUENCE</scope>
    <source>
        <strain evidence="1">LB-8</strain>
    </source>
</reference>
<keyword evidence="2" id="KW-1185">Reference proteome</keyword>
<dbReference type="Proteomes" id="UP001155483">
    <property type="component" value="Unassembled WGS sequence"/>
</dbReference>
<dbReference type="PANTHER" id="PTHR30348">
    <property type="entry name" value="UNCHARACTERIZED PROTEIN YECE"/>
    <property type="match status" value="1"/>
</dbReference>
<dbReference type="Gene3D" id="3.20.20.410">
    <property type="entry name" value="Protein of unknown function UPF0759"/>
    <property type="match status" value="1"/>
</dbReference>
<comment type="caution">
    <text evidence="1">The sequence shown here is derived from an EMBL/GenBank/DDBJ whole genome shotgun (WGS) entry which is preliminary data.</text>
</comment>
<dbReference type="EMBL" id="JAOTIF010000001">
    <property type="protein sequence ID" value="MCU7547683.1"/>
    <property type="molecule type" value="Genomic_DNA"/>
</dbReference>
<dbReference type="InterPro" id="IPR002763">
    <property type="entry name" value="DUF72"/>
</dbReference>
<dbReference type="SUPFAM" id="SSF117396">
    <property type="entry name" value="TM1631-like"/>
    <property type="match status" value="1"/>
</dbReference>
<name>A0A9X2XU35_9BACT</name>
<dbReference type="RefSeq" id="WP_279295129.1">
    <property type="nucleotide sequence ID" value="NZ_JAOTIF010000001.1"/>
</dbReference>
<gene>
    <name evidence="1" type="ORF">OCK74_01095</name>
</gene>
<proteinExistence type="predicted"/>
<organism evidence="1 2">
    <name type="scientific">Paraflavisolibacter caeni</name>
    <dbReference type="NCBI Taxonomy" id="2982496"/>
    <lineage>
        <taxon>Bacteria</taxon>
        <taxon>Pseudomonadati</taxon>
        <taxon>Bacteroidota</taxon>
        <taxon>Chitinophagia</taxon>
        <taxon>Chitinophagales</taxon>
        <taxon>Chitinophagaceae</taxon>
        <taxon>Paraflavisolibacter</taxon>
    </lineage>
</organism>
<reference evidence="1" key="2">
    <citation type="submission" date="2023-04" db="EMBL/GenBank/DDBJ databases">
        <title>Paracnuella aquatica gen. nov., sp. nov., a member of the family Chitinophagaceae isolated from a hot spring.</title>
        <authorList>
            <person name="Wang C."/>
        </authorList>
    </citation>
    <scope>NUCLEOTIDE SEQUENCE</scope>
    <source>
        <strain evidence="1">LB-8</strain>
    </source>
</reference>